<keyword evidence="2 3" id="KW-0456">Lyase</keyword>
<proteinExistence type="predicted"/>
<sequence>MQAVLYVGHGSRIKAGVEEAIQFIKSSQAMIDVPIQEICFLELAAPSVDEGITKCVERGATKIAIVPILLLTAAHANEDIPFEIEVGKIMYPDIEFTYGKTFGIHPKIVDSLYDRVVEQKVAIAEDAQVLIVGRGSSDPAVKHDLNEIAQLLADKYAFNKVTVCFLYGADPHFDEALLQLQEAPQKQVFIIPYLLFTGILMNGIEKKIVTQSPNDQQLILCENLGYHKYVQDVLVERVNELLEKEQISQLI</sequence>
<evidence type="ECO:0000256" key="1">
    <source>
        <dbReference type="ARBA" id="ARBA00022723"/>
    </source>
</evidence>
<dbReference type="EMBL" id="JBEPME010000002">
    <property type="protein sequence ID" value="MET3656832.1"/>
    <property type="molecule type" value="Genomic_DNA"/>
</dbReference>
<dbReference type="Gene3D" id="3.40.50.1400">
    <property type="match status" value="2"/>
</dbReference>
<evidence type="ECO:0000256" key="2">
    <source>
        <dbReference type="ARBA" id="ARBA00023239"/>
    </source>
</evidence>
<dbReference type="CDD" id="cd03416">
    <property type="entry name" value="CbiX_SirB_N"/>
    <property type="match status" value="1"/>
</dbReference>
<dbReference type="Pfam" id="PF01903">
    <property type="entry name" value="CbiX"/>
    <property type="match status" value="2"/>
</dbReference>
<protein>
    <submittedName>
        <fullName evidence="3">Sirohydrochlorin ferrochelatase</fullName>
        <ecNumber evidence="3">4.99.1.4</ecNumber>
    </submittedName>
</protein>
<dbReference type="EC" id="4.99.1.4" evidence="3"/>
<dbReference type="PANTHER" id="PTHR33542">
    <property type="entry name" value="SIROHYDROCHLORIN FERROCHELATASE, CHLOROPLASTIC"/>
    <property type="match status" value="1"/>
</dbReference>
<keyword evidence="4" id="KW-1185">Reference proteome</keyword>
<dbReference type="SUPFAM" id="SSF53800">
    <property type="entry name" value="Chelatase"/>
    <property type="match status" value="1"/>
</dbReference>
<name>A0ABV2K6W4_SPOPS</name>
<dbReference type="InterPro" id="IPR050963">
    <property type="entry name" value="Sirohydro_Cobaltochel/CbiX"/>
</dbReference>
<evidence type="ECO:0000313" key="3">
    <source>
        <dbReference type="EMBL" id="MET3656832.1"/>
    </source>
</evidence>
<dbReference type="CDD" id="cd03414">
    <property type="entry name" value="CbiX_SirB_C"/>
    <property type="match status" value="1"/>
</dbReference>
<dbReference type="RefSeq" id="WP_187047702.1">
    <property type="nucleotide sequence ID" value="NZ_JBEPME010000002.1"/>
</dbReference>
<dbReference type="GO" id="GO:0051266">
    <property type="term" value="F:sirohydrochlorin ferrochelatase activity"/>
    <property type="evidence" value="ECO:0007669"/>
    <property type="project" value="UniProtKB-EC"/>
</dbReference>
<evidence type="ECO:0000313" key="4">
    <source>
        <dbReference type="Proteomes" id="UP001549104"/>
    </source>
</evidence>
<organism evidence="3 4">
    <name type="scientific">Sporosarcina psychrophila</name>
    <name type="common">Bacillus psychrophilus</name>
    <dbReference type="NCBI Taxonomy" id="1476"/>
    <lineage>
        <taxon>Bacteria</taxon>
        <taxon>Bacillati</taxon>
        <taxon>Bacillota</taxon>
        <taxon>Bacilli</taxon>
        <taxon>Bacillales</taxon>
        <taxon>Caryophanaceae</taxon>
        <taxon>Sporosarcina</taxon>
    </lineage>
</organism>
<dbReference type="InterPro" id="IPR002762">
    <property type="entry name" value="CbiX-like"/>
</dbReference>
<dbReference type="PANTHER" id="PTHR33542:SF3">
    <property type="entry name" value="SIROHYDROCHLORIN FERROCHELATASE, CHLOROPLASTIC"/>
    <property type="match status" value="1"/>
</dbReference>
<gene>
    <name evidence="3" type="ORF">ABIC55_001919</name>
</gene>
<dbReference type="Proteomes" id="UP001549104">
    <property type="component" value="Unassembled WGS sequence"/>
</dbReference>
<accession>A0ABV2K6W4</accession>
<reference evidence="3 4" key="1">
    <citation type="submission" date="2024-06" db="EMBL/GenBank/DDBJ databases">
        <title>Sorghum-associated microbial communities from plants grown in Nebraska, USA.</title>
        <authorList>
            <person name="Schachtman D."/>
        </authorList>
    </citation>
    <scope>NUCLEOTIDE SEQUENCE [LARGE SCALE GENOMIC DNA]</scope>
    <source>
        <strain evidence="3 4">1288</strain>
    </source>
</reference>
<keyword evidence="1" id="KW-0479">Metal-binding</keyword>
<comment type="caution">
    <text evidence="3">The sequence shown here is derived from an EMBL/GenBank/DDBJ whole genome shotgun (WGS) entry which is preliminary data.</text>
</comment>